<evidence type="ECO:0000256" key="2">
    <source>
        <dbReference type="SAM" id="Phobius"/>
    </source>
</evidence>
<evidence type="ECO:0000256" key="1">
    <source>
        <dbReference type="SAM" id="MobiDB-lite"/>
    </source>
</evidence>
<feature type="region of interest" description="Disordered" evidence="1">
    <location>
        <begin position="105"/>
        <end position="149"/>
    </location>
</feature>
<sequence length="180" mass="20142">GERELDSEYLSSGDRRDDRQWTSSQALLQSIRNAFRGSDDTPDIRRHIDGPFMPSLRGCPVGSPECQLSPKLPFNFIRKPLEHEQSPSLQDAMSNVYKLLPLESSAGQQTDGPNEHLRTGDAVEGFKKEAKEDDRYKDHEPEESRPKQPSAINLTVQELVIILVVTVCVMILFSCGALSC</sequence>
<feature type="compositionally biased region" description="Basic and acidic residues" evidence="1">
    <location>
        <begin position="113"/>
        <end position="146"/>
    </location>
</feature>
<proteinExistence type="predicted"/>
<evidence type="ECO:0000313" key="3">
    <source>
        <dbReference type="EMBL" id="CAD7237448.1"/>
    </source>
</evidence>
<name>A0A7R8WV74_9CRUS</name>
<accession>A0A7R8WV74</accession>
<keyword evidence="2" id="KW-0472">Membrane</keyword>
<feature type="non-terminal residue" evidence="3">
    <location>
        <position position="1"/>
    </location>
</feature>
<dbReference type="AlphaFoldDB" id="A0A7R8WV74"/>
<organism evidence="3">
    <name type="scientific">Cyprideis torosa</name>
    <dbReference type="NCBI Taxonomy" id="163714"/>
    <lineage>
        <taxon>Eukaryota</taxon>
        <taxon>Metazoa</taxon>
        <taxon>Ecdysozoa</taxon>
        <taxon>Arthropoda</taxon>
        <taxon>Crustacea</taxon>
        <taxon>Oligostraca</taxon>
        <taxon>Ostracoda</taxon>
        <taxon>Podocopa</taxon>
        <taxon>Podocopida</taxon>
        <taxon>Cytherocopina</taxon>
        <taxon>Cytheroidea</taxon>
        <taxon>Cytherideidae</taxon>
        <taxon>Cyprideis</taxon>
    </lineage>
</organism>
<keyword evidence="2" id="KW-1133">Transmembrane helix</keyword>
<gene>
    <name evidence="3" type="ORF">CTOB1V02_LOCUS15263</name>
</gene>
<reference evidence="3" key="1">
    <citation type="submission" date="2020-11" db="EMBL/GenBank/DDBJ databases">
        <authorList>
            <person name="Tran Van P."/>
        </authorList>
    </citation>
    <scope>NUCLEOTIDE SEQUENCE</scope>
</reference>
<dbReference type="EMBL" id="OB688216">
    <property type="protein sequence ID" value="CAD7237448.1"/>
    <property type="molecule type" value="Genomic_DNA"/>
</dbReference>
<feature type="non-terminal residue" evidence="3">
    <location>
        <position position="180"/>
    </location>
</feature>
<keyword evidence="2" id="KW-0812">Transmembrane</keyword>
<protein>
    <submittedName>
        <fullName evidence="3">Uncharacterized protein</fullName>
    </submittedName>
</protein>
<feature type="region of interest" description="Disordered" evidence="1">
    <location>
        <begin position="1"/>
        <end position="22"/>
    </location>
</feature>
<feature type="transmembrane region" description="Helical" evidence="2">
    <location>
        <begin position="159"/>
        <end position="178"/>
    </location>
</feature>